<geneLocation type="plasmid" evidence="4">
    <name>pRGRH0236</name>
</geneLocation>
<accession>A0A0H5QE19</accession>
<name>A0A0H5QE19_9ZZZZ</name>
<sequence>MRTYTISTPFRLCAPCGAERKPQKGITAEMAIYHLSMKIISRNSGYSAVASAAYRSGSLMLDERTGLTHDYTRKSGVAEAVILTPATAPAWCTNRAELWNAVEKAERRKNSQLAREIELAIPRELPQDAARETVLAFVRENFVSQGMIADVAFHHMDKTNPHAHIMLTTRAVGPAGFGGKVRDWNDRTHAETWRASWADHANRALANAGYQEEIDHRSYERQGLEKTPGIHLGKSACAMETRGIETERGEQNRLINRLNLEIQISRTELRNSGLTEPARRVADLLNIVLPDNATSYTLRDIIEALPKDSNAAWKLTSNAMSMMADMQATRRRWEELNTERKEAMSHAASLKKSSPFSSGFSRIPLMQWAAPEYRSEQGKIQSLSQQMEKLRQHYRKVEKQDIPASQTAFEKQWQQWGASGLAALRVQLLKREEELRRKEQEDTERSRAERRAEQLRKNDNAVMDSGVLSAVVTGYGEAPMPGNGEMTCYLLLHNRNGEYTLWGNELEKYRTRIFERVDLMRDRSGYICDRSEIGQHPPLQRVYSSATFEQLLTQVCQTWPQYTRNLRQPKTWPESFCLGEDRQPAMPSLAARKVDFTQGRLLPTLMPVMSSVDRETRQLQLLLVMGVDDSLGGVVRLNGTLYPAFAVPSADNSQLVISALTDKGLRYAGYGVAVNHDADSHISPAPELMEFHLKTREAPLFAAVNTPEKQPDHLFRSLGFNRTWDEWRREEDARTHATERRHDRGWSQ</sequence>
<dbReference type="Pfam" id="PF03389">
    <property type="entry name" value="MobA_MobL"/>
    <property type="match status" value="1"/>
</dbReference>
<keyword evidence="1" id="KW-0184">Conjugation</keyword>
<keyword evidence="4" id="KW-0614">Plasmid</keyword>
<dbReference type="Gene3D" id="3.30.930.30">
    <property type="match status" value="1"/>
</dbReference>
<feature type="region of interest" description="Disordered" evidence="2">
    <location>
        <begin position="435"/>
        <end position="458"/>
    </location>
</feature>
<evidence type="ECO:0000313" key="4">
    <source>
        <dbReference type="EMBL" id="CRY94352.1"/>
    </source>
</evidence>
<evidence type="ECO:0000256" key="2">
    <source>
        <dbReference type="SAM" id="MobiDB-lite"/>
    </source>
</evidence>
<protein>
    <recommendedName>
        <fullName evidence="3">MobA/MobL protein domain-containing protein</fullName>
    </recommendedName>
</protein>
<dbReference type="InterPro" id="IPR005053">
    <property type="entry name" value="MobA_MobL"/>
</dbReference>
<proteinExistence type="predicted"/>
<evidence type="ECO:0000256" key="1">
    <source>
        <dbReference type="ARBA" id="ARBA00022971"/>
    </source>
</evidence>
<feature type="domain" description="MobA/MobL protein" evidence="3">
    <location>
        <begin position="47"/>
        <end position="242"/>
    </location>
</feature>
<dbReference type="AlphaFoldDB" id="A0A0H5QE19"/>
<organism evidence="4">
    <name type="scientific">uncultured prokaryote</name>
    <dbReference type="NCBI Taxonomy" id="198431"/>
    <lineage>
        <taxon>unclassified sequences</taxon>
        <taxon>environmental samples</taxon>
    </lineage>
</organism>
<evidence type="ECO:0000259" key="3">
    <source>
        <dbReference type="Pfam" id="PF03389"/>
    </source>
</evidence>
<dbReference type="EMBL" id="LN852909">
    <property type="protein sequence ID" value="CRY94352.1"/>
    <property type="molecule type" value="Genomic_DNA"/>
</dbReference>
<dbReference type="NCBIfam" id="NF041496">
    <property type="entry name" value="MobQ"/>
    <property type="match status" value="1"/>
</dbReference>
<reference evidence="4" key="1">
    <citation type="submission" date="2015-06" db="EMBL/GenBank/DDBJ databases">
        <authorList>
            <person name="Joergensen T."/>
        </authorList>
    </citation>
    <scope>NUCLEOTIDE SEQUENCE</scope>
    <source>
        <plasmid evidence="4">pRGRH0236</plasmid>
    </source>
</reference>
<reference evidence="4" key="2">
    <citation type="submission" date="2015-07" db="EMBL/GenBank/DDBJ databases">
        <title>Plasmids, circular viruses and viroids from rat gut.</title>
        <authorList>
            <person name="Jorgensen T.J."/>
            <person name="Hansen M.A."/>
            <person name="Xu Z."/>
            <person name="Tabak M.A."/>
            <person name="Sorensen S.J."/>
            <person name="Hansen L.H."/>
        </authorList>
    </citation>
    <scope>NUCLEOTIDE SEQUENCE</scope>
    <source>
        <plasmid evidence="4">pRGRH0236</plasmid>
    </source>
</reference>